<protein>
    <submittedName>
        <fullName evidence="1">Uncharacterized protein</fullName>
    </submittedName>
</protein>
<proteinExistence type="predicted"/>
<accession>A0A2Z6IF09</accession>
<evidence type="ECO:0000313" key="2">
    <source>
        <dbReference type="Proteomes" id="UP000271003"/>
    </source>
</evidence>
<organism evidence="1 2">
    <name type="scientific">Sutterella megalosphaeroides</name>
    <dbReference type="NCBI Taxonomy" id="2494234"/>
    <lineage>
        <taxon>Bacteria</taxon>
        <taxon>Pseudomonadati</taxon>
        <taxon>Pseudomonadota</taxon>
        <taxon>Betaproteobacteria</taxon>
        <taxon>Burkholderiales</taxon>
        <taxon>Sutterellaceae</taxon>
        <taxon>Sutterella</taxon>
    </lineage>
</organism>
<name>A0A2Z6IF09_9BURK</name>
<dbReference type="EMBL" id="AP018786">
    <property type="protein sequence ID" value="BBF23346.1"/>
    <property type="molecule type" value="Genomic_DNA"/>
</dbReference>
<reference evidence="1 2" key="1">
    <citation type="journal article" date="2018" name="Int. J. Syst. Evol. Microbiol.">
        <title>Mesosutterella multiformis gen. nov., sp. nov., a member of the family Sutterellaceae and Sutterella megalosphaeroides sp. nov., isolated from human faeces.</title>
        <authorList>
            <person name="Sakamoto M."/>
            <person name="Ikeyama N."/>
            <person name="Kunihiro T."/>
            <person name="Iino T."/>
            <person name="Yuki M."/>
            <person name="Ohkuma M."/>
        </authorList>
    </citation>
    <scope>NUCLEOTIDE SEQUENCE [LARGE SCALE GENOMIC DNA]</scope>
    <source>
        <strain evidence="1 2">6FBBBH3</strain>
    </source>
</reference>
<evidence type="ECO:0000313" key="1">
    <source>
        <dbReference type="EMBL" id="BBF23346.1"/>
    </source>
</evidence>
<sequence length="311" mass="35969">MTKIAASRRASAKKRKACMPHALPTEPYTEEGRPSERDFVIAAAFDPVRIWEKLEAESDRLRAQCAESEKAFRRAARWIYATMAPLARDWRTIVIYEGGAIRLILSTGGYPKHAGNINAFARCMPESLRGRWQVTTGLPRLKNLLDPPAYAATPEIRPETVRVRIRMSHIGQCSLSLWSKELGEVRRTDPAKADFYADQLIDNAIGEAAKLRNVYWVVARGPSRKKGKTVYLTEFRRHFFKQYPTARDKDFESILAEPGNRYTKWWREGPFPRVREEDLSARVATVPWRVRFYSTATYRAADFQKKRPWRF</sequence>
<dbReference type="Proteomes" id="UP000271003">
    <property type="component" value="Chromosome"/>
</dbReference>
<dbReference type="AlphaFoldDB" id="A0A2Z6IF09"/>
<gene>
    <name evidence="1" type="ORF">SUTMEG_12370</name>
</gene>
<keyword evidence="2" id="KW-1185">Reference proteome</keyword>
<dbReference type="KEGG" id="sutt:SUTMEG_12370"/>